<sequence>MKITSMKTKLLIILLPFFILSFGALVGISYYLSQQALAQSVDETAAAVSSDYASRISGQVYGAKIQLESFAGIKQIYNPIDKQLLKEALAECTTRLDILENITYIAPDGIALRPDGSTINLGDREYFKKVIVTKKTAVSDVQMSRTTGRAGVNIAVPVFFKGQLTGVLTGSVSIEKMHNLVKEAKFKENGYALVLDSNGVVIVHPRFPEMQGKLNLSQKKINPELKLQQSELDDRLVKLIQEAATSGKTVRGQYQFVDGIDRIGTICSINLLGGQRWLMMVTAPEAEATHELSALKQSMFWGALVCILLAIVFIFIISKRIATPITLIRNECLQLAQGDLQERLINVSSYDEIGQLTRGFQEMRTSLHALVSKVLSQSEQLAASSEELTANASQSADASNQIASSVVEIAGGSEQQVAAAGQVVKVAQELSERTKQIFLVAQNVSAITLSTVQSAEQGRRAVEQTEEQMNEIGKESAALESAIADLSKGSKEISEIITLITTISNQTNLLALNAAIEAARAGEAGRGFAVVAEEVRKLAEESSQATQRIGNLIQQNQINMDRAVIASQTGAGGIKSGILMVHSTGETFKNIVEAILKLSEQIKDIAVAIDQMAAGNQSLFTAIREIEAVGKTSAAQSQTISSATEEQTASMQEIAASSQSLAQMATELTQAVSKFKI</sequence>
<keyword evidence="4 11" id="KW-0812">Transmembrane</keyword>
<organism evidence="14">
    <name type="scientific">uncultured Sporomusa sp</name>
    <dbReference type="NCBI Taxonomy" id="307249"/>
    <lineage>
        <taxon>Bacteria</taxon>
        <taxon>Bacillati</taxon>
        <taxon>Bacillota</taxon>
        <taxon>Negativicutes</taxon>
        <taxon>Selenomonadales</taxon>
        <taxon>Sporomusaceae</taxon>
        <taxon>Sporomusa</taxon>
        <taxon>environmental samples</taxon>
    </lineage>
</organism>
<evidence type="ECO:0000256" key="11">
    <source>
        <dbReference type="SAM" id="Phobius"/>
    </source>
</evidence>
<feature type="coiled-coil region" evidence="10">
    <location>
        <begin position="455"/>
        <end position="482"/>
    </location>
</feature>
<feature type="domain" description="Methyl-accepting transducer" evidence="12">
    <location>
        <begin position="391"/>
        <end position="627"/>
    </location>
</feature>
<accession>A0A212LPA2</accession>
<dbReference type="SUPFAM" id="SSF103190">
    <property type="entry name" value="Sensory domain-like"/>
    <property type="match status" value="1"/>
</dbReference>
<dbReference type="InterPro" id="IPR033479">
    <property type="entry name" value="dCache_1"/>
</dbReference>
<evidence type="ECO:0000256" key="5">
    <source>
        <dbReference type="ARBA" id="ARBA00022989"/>
    </source>
</evidence>
<evidence type="ECO:0000256" key="8">
    <source>
        <dbReference type="ARBA" id="ARBA00029447"/>
    </source>
</evidence>
<dbReference type="PANTHER" id="PTHR32089">
    <property type="entry name" value="METHYL-ACCEPTING CHEMOTAXIS PROTEIN MCPB"/>
    <property type="match status" value="1"/>
</dbReference>
<dbReference type="GO" id="GO:0005886">
    <property type="term" value="C:plasma membrane"/>
    <property type="evidence" value="ECO:0007669"/>
    <property type="project" value="UniProtKB-SubCell"/>
</dbReference>
<evidence type="ECO:0000259" key="13">
    <source>
        <dbReference type="PROSITE" id="PS50885"/>
    </source>
</evidence>
<dbReference type="RefSeq" id="WP_288183494.1">
    <property type="nucleotide sequence ID" value="NZ_LT608335.1"/>
</dbReference>
<evidence type="ECO:0000256" key="3">
    <source>
        <dbReference type="ARBA" id="ARBA00022500"/>
    </source>
</evidence>
<dbReference type="Gene3D" id="1.10.287.950">
    <property type="entry name" value="Methyl-accepting chemotaxis protein"/>
    <property type="match status" value="1"/>
</dbReference>
<gene>
    <name evidence="14" type="ORF">KL86SPO_20519</name>
</gene>
<keyword evidence="7 9" id="KW-0807">Transducer</keyword>
<dbReference type="GO" id="GO:0004888">
    <property type="term" value="F:transmembrane signaling receptor activity"/>
    <property type="evidence" value="ECO:0007669"/>
    <property type="project" value="InterPro"/>
</dbReference>
<dbReference type="InterPro" id="IPR004089">
    <property type="entry name" value="MCPsignal_dom"/>
</dbReference>
<name>A0A212LPA2_9FIRM</name>
<dbReference type="Gene3D" id="3.30.450.20">
    <property type="entry name" value="PAS domain"/>
    <property type="match status" value="1"/>
</dbReference>
<keyword evidence="10" id="KW-0175">Coiled coil</keyword>
<dbReference type="AlphaFoldDB" id="A0A212LPA2"/>
<dbReference type="CDD" id="cd11386">
    <property type="entry name" value="MCP_signal"/>
    <property type="match status" value="1"/>
</dbReference>
<dbReference type="InterPro" id="IPR003660">
    <property type="entry name" value="HAMP_dom"/>
</dbReference>
<dbReference type="Pfam" id="PF00015">
    <property type="entry name" value="MCPsignal"/>
    <property type="match status" value="1"/>
</dbReference>
<dbReference type="CDD" id="cd06225">
    <property type="entry name" value="HAMP"/>
    <property type="match status" value="1"/>
</dbReference>
<comment type="subcellular location">
    <subcellularLocation>
        <location evidence="1">Cell membrane</location>
        <topology evidence="1">Multi-pass membrane protein</topology>
    </subcellularLocation>
</comment>
<evidence type="ECO:0000259" key="12">
    <source>
        <dbReference type="PROSITE" id="PS50111"/>
    </source>
</evidence>
<dbReference type="CDD" id="cd12914">
    <property type="entry name" value="PDC1_DGC_like"/>
    <property type="match status" value="1"/>
</dbReference>
<dbReference type="GO" id="GO:0007165">
    <property type="term" value="P:signal transduction"/>
    <property type="evidence" value="ECO:0007669"/>
    <property type="project" value="UniProtKB-KW"/>
</dbReference>
<dbReference type="PROSITE" id="PS50885">
    <property type="entry name" value="HAMP"/>
    <property type="match status" value="1"/>
</dbReference>
<evidence type="ECO:0000256" key="6">
    <source>
        <dbReference type="ARBA" id="ARBA00023136"/>
    </source>
</evidence>
<dbReference type="PROSITE" id="PS50111">
    <property type="entry name" value="CHEMOTAXIS_TRANSDUC_2"/>
    <property type="match status" value="1"/>
</dbReference>
<evidence type="ECO:0000256" key="4">
    <source>
        <dbReference type="ARBA" id="ARBA00022692"/>
    </source>
</evidence>
<evidence type="ECO:0000313" key="14">
    <source>
        <dbReference type="EMBL" id="SCM79337.1"/>
    </source>
</evidence>
<evidence type="ECO:0000256" key="7">
    <source>
        <dbReference type="ARBA" id="ARBA00023224"/>
    </source>
</evidence>
<keyword evidence="3" id="KW-0145">Chemotaxis</keyword>
<dbReference type="EMBL" id="FMJE01000002">
    <property type="protein sequence ID" value="SCM79337.1"/>
    <property type="molecule type" value="Genomic_DNA"/>
</dbReference>
<dbReference type="SUPFAM" id="SSF58104">
    <property type="entry name" value="Methyl-accepting chemotaxis protein (MCP) signaling domain"/>
    <property type="match status" value="1"/>
</dbReference>
<keyword evidence="6 11" id="KW-0472">Membrane</keyword>
<dbReference type="Pfam" id="PF00672">
    <property type="entry name" value="HAMP"/>
    <property type="match status" value="1"/>
</dbReference>
<dbReference type="Gene3D" id="6.10.340.10">
    <property type="match status" value="1"/>
</dbReference>
<dbReference type="SMART" id="SM00283">
    <property type="entry name" value="MA"/>
    <property type="match status" value="1"/>
</dbReference>
<dbReference type="PRINTS" id="PR00260">
    <property type="entry name" value="CHEMTRNSDUCR"/>
</dbReference>
<evidence type="ECO:0000256" key="2">
    <source>
        <dbReference type="ARBA" id="ARBA00022475"/>
    </source>
</evidence>
<dbReference type="Pfam" id="PF02743">
    <property type="entry name" value="dCache_1"/>
    <property type="match status" value="1"/>
</dbReference>
<proteinExistence type="inferred from homology"/>
<dbReference type="SMART" id="SM00304">
    <property type="entry name" value="HAMP"/>
    <property type="match status" value="1"/>
</dbReference>
<dbReference type="CDD" id="cd12912">
    <property type="entry name" value="PDC2_MCP_like"/>
    <property type="match status" value="1"/>
</dbReference>
<protein>
    <submittedName>
        <fullName evidence="14">Methyl-accepting chemotaxis sensory transducer</fullName>
    </submittedName>
</protein>
<evidence type="ECO:0000256" key="1">
    <source>
        <dbReference type="ARBA" id="ARBA00004651"/>
    </source>
</evidence>
<dbReference type="PANTHER" id="PTHR32089:SF112">
    <property type="entry name" value="LYSOZYME-LIKE PROTEIN-RELATED"/>
    <property type="match status" value="1"/>
</dbReference>
<dbReference type="GO" id="GO:0006935">
    <property type="term" value="P:chemotaxis"/>
    <property type="evidence" value="ECO:0007669"/>
    <property type="project" value="UniProtKB-KW"/>
</dbReference>
<comment type="similarity">
    <text evidence="8">Belongs to the methyl-accepting chemotaxis (MCP) protein family.</text>
</comment>
<keyword evidence="2" id="KW-1003">Cell membrane</keyword>
<keyword evidence="5 11" id="KW-1133">Transmembrane helix</keyword>
<feature type="transmembrane region" description="Helical" evidence="11">
    <location>
        <begin position="299"/>
        <end position="317"/>
    </location>
</feature>
<feature type="domain" description="HAMP" evidence="13">
    <location>
        <begin position="319"/>
        <end position="372"/>
    </location>
</feature>
<dbReference type="InterPro" id="IPR004090">
    <property type="entry name" value="Chemotax_Me-accpt_rcpt"/>
</dbReference>
<reference evidence="14" key="1">
    <citation type="submission" date="2016-08" db="EMBL/GenBank/DDBJ databases">
        <authorList>
            <person name="Seilhamer J.J."/>
        </authorList>
    </citation>
    <scope>NUCLEOTIDE SEQUENCE</scope>
    <source>
        <strain evidence="14">86</strain>
    </source>
</reference>
<evidence type="ECO:0000256" key="9">
    <source>
        <dbReference type="PROSITE-ProRule" id="PRU00284"/>
    </source>
</evidence>
<evidence type="ECO:0000256" key="10">
    <source>
        <dbReference type="SAM" id="Coils"/>
    </source>
</evidence>
<dbReference type="InterPro" id="IPR029151">
    <property type="entry name" value="Sensor-like_sf"/>
</dbReference>